<organism evidence="1 2">
    <name type="scientific">Martelella alba</name>
    <dbReference type="NCBI Taxonomy" id="2590451"/>
    <lineage>
        <taxon>Bacteria</taxon>
        <taxon>Pseudomonadati</taxon>
        <taxon>Pseudomonadota</taxon>
        <taxon>Alphaproteobacteria</taxon>
        <taxon>Hyphomicrobiales</taxon>
        <taxon>Aurantimonadaceae</taxon>
        <taxon>Martelella</taxon>
    </lineage>
</organism>
<gene>
    <name evidence="1" type="ORF">FCN80_22625</name>
</gene>
<reference evidence="1 2" key="1">
    <citation type="submission" date="2019-04" db="EMBL/GenBank/DDBJ databases">
        <authorList>
            <person name="Li M."/>
            <person name="Gao C."/>
        </authorList>
    </citation>
    <scope>NUCLEOTIDE SEQUENCE [LARGE SCALE GENOMIC DNA]</scope>
    <source>
        <strain evidence="1 2">BGMRC 2031</strain>
    </source>
</reference>
<name>A0ABY2SEH2_9HYPH</name>
<keyword evidence="2" id="KW-1185">Reference proteome</keyword>
<comment type="caution">
    <text evidence="1">The sequence shown here is derived from an EMBL/GenBank/DDBJ whole genome shotgun (WGS) entry which is preliminary data.</text>
</comment>
<dbReference type="EMBL" id="SZPQ01000050">
    <property type="protein sequence ID" value="TKI03176.1"/>
    <property type="molecule type" value="Genomic_DNA"/>
</dbReference>
<dbReference type="RefSeq" id="WP_136992603.1">
    <property type="nucleotide sequence ID" value="NZ_SZPQ01000050.1"/>
</dbReference>
<dbReference type="Proteomes" id="UP000305202">
    <property type="component" value="Unassembled WGS sequence"/>
</dbReference>
<evidence type="ECO:0000313" key="1">
    <source>
        <dbReference type="EMBL" id="TKI03176.1"/>
    </source>
</evidence>
<proteinExistence type="predicted"/>
<sequence>MQFIKSIDIGKLANHELSYCQVSFNVEYYTEGLYEIFRIEKAIELERASVQRRAEYIASRYAIRLVFDLWNMPNPKIPNASHQAPQKISSKGQEDMASHLVRKRHIPHELYENNHHC</sequence>
<protein>
    <submittedName>
        <fullName evidence="1">Uncharacterized protein</fullName>
    </submittedName>
</protein>
<evidence type="ECO:0000313" key="2">
    <source>
        <dbReference type="Proteomes" id="UP000305202"/>
    </source>
</evidence>
<accession>A0ABY2SEH2</accession>